<evidence type="ECO:0000313" key="2">
    <source>
        <dbReference type="Proteomes" id="UP001470230"/>
    </source>
</evidence>
<comment type="caution">
    <text evidence="1">The sequence shown here is derived from an EMBL/GenBank/DDBJ whole genome shotgun (WGS) entry which is preliminary data.</text>
</comment>
<gene>
    <name evidence="1" type="ORF">M9Y10_005855</name>
</gene>
<dbReference type="InterPro" id="IPR008979">
    <property type="entry name" value="Galactose-bd-like_sf"/>
</dbReference>
<name>A0ABR2JFH8_9EUKA</name>
<proteinExistence type="predicted"/>
<dbReference type="EMBL" id="JAPFFF010000012">
    <property type="protein sequence ID" value="KAK8875680.1"/>
    <property type="molecule type" value="Genomic_DNA"/>
</dbReference>
<reference evidence="1 2" key="1">
    <citation type="submission" date="2024-04" db="EMBL/GenBank/DDBJ databases">
        <title>Tritrichomonas musculus Genome.</title>
        <authorList>
            <person name="Alves-Ferreira E."/>
            <person name="Grigg M."/>
            <person name="Lorenzi H."/>
            <person name="Galac M."/>
        </authorList>
    </citation>
    <scope>NUCLEOTIDE SEQUENCE [LARGE SCALE GENOMIC DNA]</scope>
    <source>
        <strain evidence="1 2">EAF2021</strain>
    </source>
</reference>
<dbReference type="Gene3D" id="2.60.120.260">
    <property type="entry name" value="Galactose-binding domain-like"/>
    <property type="match status" value="1"/>
</dbReference>
<accession>A0ABR2JFH8</accession>
<evidence type="ECO:0000313" key="1">
    <source>
        <dbReference type="EMBL" id="KAK8875680.1"/>
    </source>
</evidence>
<keyword evidence="2" id="KW-1185">Reference proteome</keyword>
<evidence type="ECO:0008006" key="3">
    <source>
        <dbReference type="Google" id="ProtNLM"/>
    </source>
</evidence>
<dbReference type="SUPFAM" id="SSF49785">
    <property type="entry name" value="Galactose-binding domain-like"/>
    <property type="match status" value="1"/>
</dbReference>
<dbReference type="Proteomes" id="UP001470230">
    <property type="component" value="Unassembled WGS sequence"/>
</dbReference>
<sequence>MIVRNPSLRLRNEDSLLDFINKIFSNKQSKNKVKGATILDFYETIEFNALSENKFKEFIEKFEPSEISNTLWYKLTDCFYCNSYSRSKKNTYRYSKSPISDDYFLSKKINTSEKKNFQFFEFDGDNSHSFQGIIYHLTQIAGGNVHENGIVEVSAISSCRGHEPKCAVDLDSMNYFACDGGPNQWLRYDFKELKVHPTHYSIRSRNSGSKGFYHLKSWAIEGSNSDDDDNWVILDQRNNVTCLDNKNSIYTFKIDQSLSREDYYRYIRLRQTDVNTGGNDSLRFSALEFFGAVKS</sequence>
<protein>
    <recommendedName>
        <fullName evidence="3">F5/8 type C domain-containing protein</fullName>
    </recommendedName>
</protein>
<organism evidence="1 2">
    <name type="scientific">Tritrichomonas musculus</name>
    <dbReference type="NCBI Taxonomy" id="1915356"/>
    <lineage>
        <taxon>Eukaryota</taxon>
        <taxon>Metamonada</taxon>
        <taxon>Parabasalia</taxon>
        <taxon>Tritrichomonadida</taxon>
        <taxon>Tritrichomonadidae</taxon>
        <taxon>Tritrichomonas</taxon>
    </lineage>
</organism>